<sequence length="837" mass="93011">MVGATPPVGDFYILTYILKKLTQVLYNNTPMGIKYFWKYLTSLNVVKEKLRSVDSKLLFGVTGNAVPKGVPGGLRGVGGEGHQSRIYVDILGCFYTEILRCVERSQPTRPYDFAPLIHNLQSIFPEDRTVFVLDGALTSAKSETSMKRHREWAKVVDELDKVAATMEQTADDGKRRMPKSFYEKLDRLKKAFKVDPVMAPGEADVFIGRAATHLDIVVSVDSDLFCYKIVKTMVKPTRHRGQYILNVLDKSLALRKMGLNADDLVVLAVVSGNDYESNIPGKAIVTNVKIFLKIKEKGDMSKEAMLKEYLLLCQSDRNFNVAKGVFFNFDEGKALDPPDRSKGLEKRDKSLALISEARALLVANRGNSGNEYLFKAHWSPNPFRPLQSKDEIPRYTPSTIDRTTPMKCPVPPVQKVSPKVVTFDDDQYQEPKEVPEAKAVKPSSKAKAKRPPSGRSNRTKTADDANSLGPNTSKKNFSEATRAIASLSQRCGGYRTIHVGHLRGHIDRTILEKVQALWGANFLRNLSWPDTDIKSPMFTVLIQKERVVEVVGEEGKQAVEGIEAWVNESLEDDPPNPPPPVLVFYEINRLLPGPYRWSTVPHTSFGDGYVTMSEECLFDLLFDIPSFQKTVREVAGVGLDARKMVIRAAFMKNPSEGRLLDEVFLLPPEMLAKSRYVLDDSPRRYVRTSSFKTNGLVTADIDTVFSNQIVGMLPLLKERVVEVVGEEGKQAVEGIEAWVDESLEDDPPNPPPPVQESAQIRVDIGPSALPNVAQGTQVEIVFMDLAYSIDVPAPPTVAASQSPLARKNMILKMVNPIKVGVAALLIFVTFSQSAPTD</sequence>
<accession>A0A507D6X9</accession>
<dbReference type="EC" id="3.1.-.-" evidence="1"/>
<keyword evidence="1" id="KW-0234">DNA repair</keyword>
<name>A0A507D6X9_9FUNG</name>
<dbReference type="InterPro" id="IPR006084">
    <property type="entry name" value="XPG/Rad2"/>
</dbReference>
<comment type="cofactor">
    <cofactor evidence="1">
        <name>Mg(2+)</name>
        <dbReference type="ChEBI" id="CHEBI:18420"/>
    </cofactor>
    <text evidence="1">Binds 2 magnesium ions per subunit. They probably participate in the reaction catalyzed by the enzyme. May bind an additional third magnesium ion after substrate binding.</text>
</comment>
<dbReference type="GO" id="GO:0003677">
    <property type="term" value="F:DNA binding"/>
    <property type="evidence" value="ECO:0007669"/>
    <property type="project" value="UniProtKB-UniRule"/>
</dbReference>
<dbReference type="EMBL" id="QEAN01000123">
    <property type="protein sequence ID" value="TPX47105.1"/>
    <property type="molecule type" value="Genomic_DNA"/>
</dbReference>
<protein>
    <recommendedName>
        <fullName evidence="1">Exonuclease 1</fullName>
        <ecNumber evidence="1">3.1.-.-</ecNumber>
    </recommendedName>
</protein>
<keyword evidence="1" id="KW-0267">Excision nuclease</keyword>
<evidence type="ECO:0000313" key="4">
    <source>
        <dbReference type="Proteomes" id="UP000317494"/>
    </source>
</evidence>
<feature type="region of interest" description="Disordered" evidence="2">
    <location>
        <begin position="428"/>
        <end position="477"/>
    </location>
</feature>
<dbReference type="Gene3D" id="3.40.50.1010">
    <property type="entry name" value="5'-nuclease"/>
    <property type="match status" value="1"/>
</dbReference>
<keyword evidence="1" id="KW-0539">Nucleus</keyword>
<dbReference type="GO" id="GO:0005634">
    <property type="term" value="C:nucleus"/>
    <property type="evidence" value="ECO:0007669"/>
    <property type="project" value="UniProtKB-SubCell"/>
</dbReference>
<dbReference type="GO" id="GO:0035312">
    <property type="term" value="F:5'-3' DNA exonuclease activity"/>
    <property type="evidence" value="ECO:0007669"/>
    <property type="project" value="UniProtKB-UniRule"/>
</dbReference>
<organism evidence="3 4">
    <name type="scientific">Synchytrium endobioticum</name>
    <dbReference type="NCBI Taxonomy" id="286115"/>
    <lineage>
        <taxon>Eukaryota</taxon>
        <taxon>Fungi</taxon>
        <taxon>Fungi incertae sedis</taxon>
        <taxon>Chytridiomycota</taxon>
        <taxon>Chytridiomycota incertae sedis</taxon>
        <taxon>Chytridiomycetes</taxon>
        <taxon>Synchytriales</taxon>
        <taxon>Synchytriaceae</taxon>
        <taxon>Synchytrium</taxon>
    </lineage>
</organism>
<dbReference type="GO" id="GO:0046872">
    <property type="term" value="F:metal ion binding"/>
    <property type="evidence" value="ECO:0007669"/>
    <property type="project" value="UniProtKB-UniRule"/>
</dbReference>
<keyword evidence="1" id="KW-0238">DNA-binding</keyword>
<feature type="compositionally biased region" description="Basic and acidic residues" evidence="2">
    <location>
        <begin position="429"/>
        <end position="439"/>
    </location>
</feature>
<comment type="function">
    <text evidence="1">5'-&gt;3' double-stranded DNA exonuclease which may also possess a cryptic 3'-&gt;5' double-stranded DNA exonuclease activity. Functions in DNA mismatch repair.</text>
</comment>
<dbReference type="AlphaFoldDB" id="A0A507D6X9"/>
<comment type="similarity">
    <text evidence="1">Belongs to the XPG/RAD2 endonuclease family. EXO1 subfamily.</text>
</comment>
<proteinExistence type="inferred from homology"/>
<dbReference type="SUPFAM" id="SSF88723">
    <property type="entry name" value="PIN domain-like"/>
    <property type="match status" value="1"/>
</dbReference>
<evidence type="ECO:0000313" key="3">
    <source>
        <dbReference type="EMBL" id="TPX47105.1"/>
    </source>
</evidence>
<keyword evidence="1" id="KW-0269">Exonuclease</keyword>
<reference evidence="3 4" key="1">
    <citation type="journal article" date="2019" name="Sci. Rep.">
        <title>Comparative genomics of chytrid fungi reveal insights into the obligate biotrophic and pathogenic lifestyle of Synchytrium endobioticum.</title>
        <authorList>
            <person name="van de Vossenberg B.T.L.H."/>
            <person name="Warris S."/>
            <person name="Nguyen H.D.T."/>
            <person name="van Gent-Pelzer M.P.E."/>
            <person name="Joly D.L."/>
            <person name="van de Geest H.C."/>
            <person name="Bonants P.J.M."/>
            <person name="Smith D.S."/>
            <person name="Levesque C.A."/>
            <person name="van der Lee T.A.J."/>
        </authorList>
    </citation>
    <scope>NUCLEOTIDE SEQUENCE [LARGE SCALE GENOMIC DNA]</scope>
    <source>
        <strain evidence="3 4">MB42</strain>
    </source>
</reference>
<keyword evidence="1" id="KW-0378">Hydrolase</keyword>
<dbReference type="Proteomes" id="UP000317494">
    <property type="component" value="Unassembled WGS sequence"/>
</dbReference>
<evidence type="ECO:0000256" key="1">
    <source>
        <dbReference type="RuleBase" id="RU910737"/>
    </source>
</evidence>
<dbReference type="PRINTS" id="PR00853">
    <property type="entry name" value="XPGRADSUPER"/>
</dbReference>
<dbReference type="PANTHER" id="PTHR11081:SF8">
    <property type="entry name" value="EXONUCLEASE 1"/>
    <property type="match status" value="1"/>
</dbReference>
<keyword evidence="1" id="KW-0228">DNA excision</keyword>
<feature type="region of interest" description="Disordered" evidence="2">
    <location>
        <begin position="385"/>
        <end position="414"/>
    </location>
</feature>
<keyword evidence="4" id="KW-1185">Reference proteome</keyword>
<feature type="compositionally biased region" description="Polar residues" evidence="2">
    <location>
        <begin position="468"/>
        <end position="477"/>
    </location>
</feature>
<gene>
    <name evidence="3" type="ORF">SeMB42_g03453</name>
</gene>
<evidence type="ECO:0000256" key="2">
    <source>
        <dbReference type="SAM" id="MobiDB-lite"/>
    </source>
</evidence>
<keyword evidence="1" id="KW-0479">Metal-binding</keyword>
<comment type="subcellular location">
    <subcellularLocation>
        <location evidence="1">Nucleus</location>
    </subcellularLocation>
</comment>
<dbReference type="InterPro" id="IPR029060">
    <property type="entry name" value="PIN-like_dom_sf"/>
</dbReference>
<keyword evidence="1" id="KW-0460">Magnesium</keyword>
<keyword evidence="1" id="KW-0540">Nuclease</keyword>
<comment type="caution">
    <text evidence="3">The sequence shown here is derived from an EMBL/GenBank/DDBJ whole genome shotgun (WGS) entry which is preliminary data.</text>
</comment>
<dbReference type="GO" id="GO:0017108">
    <property type="term" value="F:5'-flap endonuclease activity"/>
    <property type="evidence" value="ECO:0007669"/>
    <property type="project" value="TreeGrafter"/>
</dbReference>
<dbReference type="VEuPathDB" id="FungiDB:SeMB42_g03453"/>
<dbReference type="PANTHER" id="PTHR11081">
    <property type="entry name" value="FLAP ENDONUCLEASE FAMILY MEMBER"/>
    <property type="match status" value="1"/>
</dbReference>
<keyword evidence="1" id="KW-0227">DNA damage</keyword>
<dbReference type="GO" id="GO:0006281">
    <property type="term" value="P:DNA repair"/>
    <property type="evidence" value="ECO:0007669"/>
    <property type="project" value="UniProtKB-UniRule"/>
</dbReference>